<reference evidence="1 2" key="1">
    <citation type="submission" date="2023-11" db="EMBL/GenBank/DDBJ databases">
        <authorList>
            <person name="Xu M."/>
            <person name="Jiang T."/>
        </authorList>
    </citation>
    <scope>NUCLEOTIDE SEQUENCE [LARGE SCALE GENOMIC DNA]</scope>
    <source>
        <strain evidence="1 2">SD</strain>
    </source>
</reference>
<dbReference type="Proteomes" id="UP001277761">
    <property type="component" value="Unassembled WGS sequence"/>
</dbReference>
<evidence type="ECO:0000313" key="1">
    <source>
        <dbReference type="EMBL" id="MDX8151606.1"/>
    </source>
</evidence>
<dbReference type="EMBL" id="JAXAVX010000003">
    <property type="protein sequence ID" value="MDX8151606.1"/>
    <property type="molecule type" value="Genomic_DNA"/>
</dbReference>
<organism evidence="1 2">
    <name type="scientific">Patulibacter brassicae</name>
    <dbReference type="NCBI Taxonomy" id="1705717"/>
    <lineage>
        <taxon>Bacteria</taxon>
        <taxon>Bacillati</taxon>
        <taxon>Actinomycetota</taxon>
        <taxon>Thermoleophilia</taxon>
        <taxon>Solirubrobacterales</taxon>
        <taxon>Patulibacteraceae</taxon>
        <taxon>Patulibacter</taxon>
    </lineage>
</organism>
<sequence>MSEEHEHEAAAVALTGWIADLGADGEDAVVLADGSHVATAPGHVSVEAGWVRIAPSDPRRPTLVLPATDVLAVVLASGVGSST</sequence>
<comment type="caution">
    <text evidence="1">The sequence shown here is derived from an EMBL/GenBank/DDBJ whole genome shotgun (WGS) entry which is preliminary data.</text>
</comment>
<dbReference type="RefSeq" id="WP_319953760.1">
    <property type="nucleotide sequence ID" value="NZ_JAXAVX010000003.1"/>
</dbReference>
<name>A0ABU4VKZ9_9ACTN</name>
<proteinExistence type="predicted"/>
<protein>
    <submittedName>
        <fullName evidence="1">Uncharacterized protein</fullName>
    </submittedName>
</protein>
<evidence type="ECO:0000313" key="2">
    <source>
        <dbReference type="Proteomes" id="UP001277761"/>
    </source>
</evidence>
<keyword evidence="2" id="KW-1185">Reference proteome</keyword>
<gene>
    <name evidence="1" type="ORF">SK069_08390</name>
</gene>
<accession>A0ABU4VKZ9</accession>